<dbReference type="RefSeq" id="WP_289504660.1">
    <property type="nucleotide sequence ID" value="NZ_CP116805.1"/>
</dbReference>
<accession>A0AAE9XWW2</accession>
<keyword evidence="3 6" id="KW-0812">Transmembrane</keyword>
<dbReference type="InterPro" id="IPR012506">
    <property type="entry name" value="TMEM86B-like"/>
</dbReference>
<dbReference type="Proteomes" id="UP001217500">
    <property type="component" value="Chromosome"/>
</dbReference>
<dbReference type="PANTHER" id="PTHR31885">
    <property type="entry name" value="GH04784P"/>
    <property type="match status" value="1"/>
</dbReference>
<evidence type="ECO:0000256" key="3">
    <source>
        <dbReference type="ARBA" id="ARBA00022692"/>
    </source>
</evidence>
<evidence type="ECO:0000256" key="2">
    <source>
        <dbReference type="ARBA" id="ARBA00007375"/>
    </source>
</evidence>
<comment type="subcellular location">
    <subcellularLocation>
        <location evidence="1">Membrane</location>
        <topology evidence="1">Multi-pass membrane protein</topology>
    </subcellularLocation>
</comment>
<name>A0AAE9XWW2_9PROT</name>
<feature type="transmembrane region" description="Helical" evidence="6">
    <location>
        <begin position="69"/>
        <end position="86"/>
    </location>
</feature>
<comment type="similarity">
    <text evidence="2">Belongs to the TMEM86 family.</text>
</comment>
<dbReference type="EMBL" id="CP116805">
    <property type="protein sequence ID" value="WCL54924.1"/>
    <property type="molecule type" value="Genomic_DNA"/>
</dbReference>
<feature type="transmembrane region" description="Helical" evidence="6">
    <location>
        <begin position="43"/>
        <end position="62"/>
    </location>
</feature>
<dbReference type="AlphaFoldDB" id="A0AAE9XWW2"/>
<keyword evidence="5 6" id="KW-0472">Membrane</keyword>
<evidence type="ECO:0000256" key="1">
    <source>
        <dbReference type="ARBA" id="ARBA00004141"/>
    </source>
</evidence>
<reference evidence="7" key="1">
    <citation type="submission" date="2023-01" db="EMBL/GenBank/DDBJ databases">
        <title>The genome sequence of Kordiimonadaceae bacterium 6D33.</title>
        <authorList>
            <person name="Liu Y."/>
        </authorList>
    </citation>
    <scope>NUCLEOTIDE SEQUENCE</scope>
    <source>
        <strain evidence="7">6D33</strain>
    </source>
</reference>
<keyword evidence="8" id="KW-1185">Reference proteome</keyword>
<feature type="transmembrane region" description="Helical" evidence="6">
    <location>
        <begin position="147"/>
        <end position="167"/>
    </location>
</feature>
<evidence type="ECO:0000256" key="6">
    <source>
        <dbReference type="SAM" id="Phobius"/>
    </source>
</evidence>
<feature type="transmembrane region" description="Helical" evidence="6">
    <location>
        <begin position="172"/>
        <end position="191"/>
    </location>
</feature>
<keyword evidence="4 6" id="KW-1133">Transmembrane helix</keyword>
<gene>
    <name evidence="7" type="ORF">PH603_04025</name>
</gene>
<feature type="transmembrane region" description="Helical" evidence="6">
    <location>
        <begin position="203"/>
        <end position="221"/>
    </location>
</feature>
<dbReference type="KEGG" id="gso:PH603_04025"/>
<feature type="transmembrane region" description="Helical" evidence="6">
    <location>
        <begin position="92"/>
        <end position="109"/>
    </location>
</feature>
<feature type="transmembrane region" description="Helical" evidence="6">
    <location>
        <begin position="121"/>
        <end position="141"/>
    </location>
</feature>
<evidence type="ECO:0000256" key="4">
    <source>
        <dbReference type="ARBA" id="ARBA00022989"/>
    </source>
</evidence>
<dbReference type="GO" id="GO:0016020">
    <property type="term" value="C:membrane"/>
    <property type="evidence" value="ECO:0007669"/>
    <property type="project" value="UniProtKB-SubCell"/>
</dbReference>
<feature type="transmembrane region" description="Helical" evidence="6">
    <location>
        <begin position="12"/>
        <end position="31"/>
    </location>
</feature>
<proteinExistence type="inferred from homology"/>
<protein>
    <submittedName>
        <fullName evidence="7">Lysoplasmalogenase</fullName>
    </submittedName>
</protein>
<dbReference type="Pfam" id="PF07947">
    <property type="entry name" value="YhhN"/>
    <property type="match status" value="1"/>
</dbReference>
<evidence type="ECO:0000313" key="8">
    <source>
        <dbReference type="Proteomes" id="UP001217500"/>
    </source>
</evidence>
<dbReference type="GO" id="GO:0016787">
    <property type="term" value="F:hydrolase activity"/>
    <property type="evidence" value="ECO:0007669"/>
    <property type="project" value="TreeGrafter"/>
</dbReference>
<evidence type="ECO:0000313" key="7">
    <source>
        <dbReference type="EMBL" id="WCL54924.1"/>
    </source>
</evidence>
<organism evidence="7 8">
    <name type="scientific">Gimibacter soli</name>
    <dbReference type="NCBI Taxonomy" id="3024400"/>
    <lineage>
        <taxon>Bacteria</taxon>
        <taxon>Pseudomonadati</taxon>
        <taxon>Pseudomonadota</taxon>
        <taxon>Alphaproteobacteria</taxon>
        <taxon>Kordiimonadales</taxon>
        <taxon>Temperatibacteraceae</taxon>
        <taxon>Gimibacter</taxon>
    </lineage>
</organism>
<dbReference type="PANTHER" id="PTHR31885:SF6">
    <property type="entry name" value="GH04784P"/>
    <property type="match status" value="1"/>
</dbReference>
<sequence length="236" mass="25492">MTRIFAKKRSAFHSVAIQLVLGLSLIGAVLYGLGTYPLADDPLIHLIMKATGVGFLAAYAALNARASDHWILAAALVASTFGDVLLEGSFLRGLGAFLVSHIIYVLLYARNLRGKGETGLVRVAIVAVVWLASGAVAYFLMPSLGEMRWPVVAYSGVITLMASLAILSRYPFWLTGIGALLFLSSDTMIAMDRFLQVPPPFPHAIWVTYYGGQLLMAIGVLRAQAPTEVRGGYRFD</sequence>
<evidence type="ECO:0000256" key="5">
    <source>
        <dbReference type="ARBA" id="ARBA00023136"/>
    </source>
</evidence>